<dbReference type="GO" id="GO:0009229">
    <property type="term" value="P:thiamine diphosphate biosynthetic process"/>
    <property type="evidence" value="ECO:0007669"/>
    <property type="project" value="InterPro"/>
</dbReference>
<dbReference type="Proteomes" id="UP000006069">
    <property type="component" value="Unassembled WGS sequence"/>
</dbReference>
<dbReference type="GO" id="GO:0004788">
    <property type="term" value="F:thiamine diphosphokinase activity"/>
    <property type="evidence" value="ECO:0007669"/>
    <property type="project" value="UniProtKB-UniRule"/>
</dbReference>
<keyword evidence="4" id="KW-0067">ATP-binding</keyword>
<evidence type="ECO:0000259" key="6">
    <source>
        <dbReference type="SMART" id="SM00983"/>
    </source>
</evidence>
<gene>
    <name evidence="7" type="ORF">HMPREF9451_01094</name>
</gene>
<comment type="caution">
    <text evidence="7">The sequence shown here is derived from an EMBL/GenBank/DDBJ whole genome shotgun (WGS) entry which is preliminary data.</text>
</comment>
<sequence length="239" mass="25583">MDREIEFECALVGAASFDAAHFSRETFGCTVAVDGGYASLERVGIEPDYALGDFDSLGYVPDGVAVERHPTMKDDSDTALALDWARLKGYRRVAVYGALGGRIDHTLATCQALVGASKRAMQAVAVGEGSVMVPLSSRGFNVLELPAFERGVLSVFSMGDCARGVTESGLKYEVEDIDLSNDVTLGLSNEFVGKPARIRVGSGELMVILPSMPLSSLRMLCERNAPIACRERTGCNLFS</sequence>
<dbReference type="GO" id="GO:0016301">
    <property type="term" value="F:kinase activity"/>
    <property type="evidence" value="ECO:0007669"/>
    <property type="project" value="UniProtKB-KW"/>
</dbReference>
<keyword evidence="8" id="KW-1185">Reference proteome</keyword>
<dbReference type="InterPro" id="IPR006282">
    <property type="entry name" value="Thi_PPkinase"/>
</dbReference>
<dbReference type="RefSeq" id="WP_009139297.1">
    <property type="nucleotide sequence ID" value="NZ_JH815198.1"/>
</dbReference>
<keyword evidence="1" id="KW-0808">Transferase</keyword>
<keyword evidence="2" id="KW-0547">Nucleotide-binding</keyword>
<dbReference type="HOGENOM" id="CLU_044237_1_2_11"/>
<dbReference type="PATRIC" id="fig|742818.3.peg.1153"/>
<keyword evidence="3 7" id="KW-0418">Kinase</keyword>
<dbReference type="PANTHER" id="PTHR41299:SF1">
    <property type="entry name" value="THIAMINE PYROPHOSPHOKINASE"/>
    <property type="match status" value="1"/>
</dbReference>
<evidence type="ECO:0000256" key="2">
    <source>
        <dbReference type="ARBA" id="ARBA00022741"/>
    </source>
</evidence>
<dbReference type="InterPro" id="IPR007371">
    <property type="entry name" value="TPK_catalytic"/>
</dbReference>
<dbReference type="Pfam" id="PF04265">
    <property type="entry name" value="TPK_B1_binding"/>
    <property type="match status" value="1"/>
</dbReference>
<dbReference type="InParanoid" id="K0YK59"/>
<evidence type="ECO:0000256" key="5">
    <source>
        <dbReference type="NCBIfam" id="TIGR01378"/>
    </source>
</evidence>
<name>K0YK59_9ACTN</name>
<dbReference type="GO" id="GO:0006772">
    <property type="term" value="P:thiamine metabolic process"/>
    <property type="evidence" value="ECO:0007669"/>
    <property type="project" value="UniProtKB-UniRule"/>
</dbReference>
<dbReference type="InterPro" id="IPR007373">
    <property type="entry name" value="Thiamin_PyroPKinase_B1-bd"/>
</dbReference>
<dbReference type="eggNOG" id="COG1564">
    <property type="taxonomic scope" value="Bacteria"/>
</dbReference>
<dbReference type="AlphaFoldDB" id="K0YK59"/>
<dbReference type="GO" id="GO:0005524">
    <property type="term" value="F:ATP binding"/>
    <property type="evidence" value="ECO:0007669"/>
    <property type="project" value="UniProtKB-KW"/>
</dbReference>
<evidence type="ECO:0000256" key="3">
    <source>
        <dbReference type="ARBA" id="ARBA00022777"/>
    </source>
</evidence>
<proteinExistence type="predicted"/>
<dbReference type="SUPFAM" id="SSF63862">
    <property type="entry name" value="Thiamin pyrophosphokinase, substrate-binding domain"/>
    <property type="match status" value="1"/>
</dbReference>
<dbReference type="OrthoDB" id="9804377at2"/>
<dbReference type="CDD" id="cd07995">
    <property type="entry name" value="TPK"/>
    <property type="match status" value="1"/>
</dbReference>
<reference evidence="7 8" key="1">
    <citation type="submission" date="2012-08" db="EMBL/GenBank/DDBJ databases">
        <title>The Genome Sequence of Slackia piriformis YIT 12062.</title>
        <authorList>
            <consortium name="The Broad Institute Genome Sequencing Platform"/>
            <person name="Earl A."/>
            <person name="Ward D."/>
            <person name="Feldgarden M."/>
            <person name="Gevers D."/>
            <person name="Morotomi M."/>
            <person name="Walker B."/>
            <person name="Young S.K."/>
            <person name="Zeng Q."/>
            <person name="Gargeya S."/>
            <person name="Fitzgerald M."/>
            <person name="Haas B."/>
            <person name="Abouelleil A."/>
            <person name="Alvarado L."/>
            <person name="Arachchi H.M."/>
            <person name="Berlin A.M."/>
            <person name="Chapman S.B."/>
            <person name="Goldberg J."/>
            <person name="Griggs A."/>
            <person name="Gujja S."/>
            <person name="Hansen M."/>
            <person name="Howarth C."/>
            <person name="Imamovic A."/>
            <person name="Larimer J."/>
            <person name="McCowen C."/>
            <person name="Montmayeur A."/>
            <person name="Murphy C."/>
            <person name="Neiman D."/>
            <person name="Pearson M."/>
            <person name="Priest M."/>
            <person name="Roberts A."/>
            <person name="Saif S."/>
            <person name="Shea T."/>
            <person name="Sisk P."/>
            <person name="Sykes S."/>
            <person name="Wortman J."/>
            <person name="Nusbaum C."/>
            <person name="Birren B."/>
        </authorList>
    </citation>
    <scope>NUCLEOTIDE SEQUENCE [LARGE SCALE GENOMIC DNA]</scope>
    <source>
        <strain evidence="7 8">YIT 12062</strain>
    </source>
</reference>
<dbReference type="Pfam" id="PF04263">
    <property type="entry name" value="TPK_catalytic"/>
    <property type="match status" value="1"/>
</dbReference>
<dbReference type="Gene3D" id="3.40.50.10240">
    <property type="entry name" value="Thiamin pyrophosphokinase, catalytic domain"/>
    <property type="match status" value="1"/>
</dbReference>
<evidence type="ECO:0000313" key="7">
    <source>
        <dbReference type="EMBL" id="EJZ83578.1"/>
    </source>
</evidence>
<feature type="domain" description="Thiamin pyrophosphokinase thiamin-binding" evidence="6">
    <location>
        <begin position="139"/>
        <end position="206"/>
    </location>
</feature>
<dbReference type="InterPro" id="IPR053149">
    <property type="entry name" value="TPK"/>
</dbReference>
<dbReference type="EMBL" id="ADMD01000007">
    <property type="protein sequence ID" value="EJZ83578.1"/>
    <property type="molecule type" value="Genomic_DNA"/>
</dbReference>
<evidence type="ECO:0000313" key="8">
    <source>
        <dbReference type="Proteomes" id="UP000006069"/>
    </source>
</evidence>
<evidence type="ECO:0000256" key="1">
    <source>
        <dbReference type="ARBA" id="ARBA00022679"/>
    </source>
</evidence>
<dbReference type="GO" id="GO:0030975">
    <property type="term" value="F:thiamine binding"/>
    <property type="evidence" value="ECO:0007669"/>
    <property type="project" value="InterPro"/>
</dbReference>
<dbReference type="PANTHER" id="PTHR41299">
    <property type="entry name" value="THIAMINE PYROPHOSPHOKINASE"/>
    <property type="match status" value="1"/>
</dbReference>
<dbReference type="SMART" id="SM00983">
    <property type="entry name" value="TPK_B1_binding"/>
    <property type="match status" value="1"/>
</dbReference>
<dbReference type="SUPFAM" id="SSF63999">
    <property type="entry name" value="Thiamin pyrophosphokinase, catalytic domain"/>
    <property type="match status" value="1"/>
</dbReference>
<protein>
    <recommendedName>
        <fullName evidence="5">Thiamine diphosphokinase</fullName>
        <ecNumber evidence="5">2.7.6.2</ecNumber>
    </recommendedName>
</protein>
<dbReference type="InterPro" id="IPR036371">
    <property type="entry name" value="TPK_B1-bd_sf"/>
</dbReference>
<dbReference type="EC" id="2.7.6.2" evidence="5"/>
<dbReference type="InterPro" id="IPR036759">
    <property type="entry name" value="TPK_catalytic_sf"/>
</dbReference>
<dbReference type="NCBIfam" id="TIGR01378">
    <property type="entry name" value="thi_PPkinase"/>
    <property type="match status" value="1"/>
</dbReference>
<organism evidence="7 8">
    <name type="scientific">Slackia piriformis YIT 12062</name>
    <dbReference type="NCBI Taxonomy" id="742818"/>
    <lineage>
        <taxon>Bacteria</taxon>
        <taxon>Bacillati</taxon>
        <taxon>Actinomycetota</taxon>
        <taxon>Coriobacteriia</taxon>
        <taxon>Eggerthellales</taxon>
        <taxon>Eggerthellaceae</taxon>
        <taxon>Slackia</taxon>
    </lineage>
</organism>
<accession>K0YK59</accession>
<evidence type="ECO:0000256" key="4">
    <source>
        <dbReference type="ARBA" id="ARBA00022840"/>
    </source>
</evidence>